<sequence length="113" mass="13394">MFVYGIFDLVSKFKHQLRYKLCDYSPFVIRNNIGGSNVICSGSIDNTIRFWDIRSNKNKLYIIKLNERAFCLKFRELKKKANSNEQKLNGTCTMFFEVVQHYSNFKDKISMDQ</sequence>
<dbReference type="PROSITE" id="PS50082">
    <property type="entry name" value="WD_REPEATS_2"/>
    <property type="match status" value="1"/>
</dbReference>
<dbReference type="InterPro" id="IPR001680">
    <property type="entry name" value="WD40_rpt"/>
</dbReference>
<evidence type="ECO:0000256" key="1">
    <source>
        <dbReference type="PROSITE-ProRule" id="PRU00221"/>
    </source>
</evidence>
<keyword evidence="1" id="KW-0853">WD repeat</keyword>
<keyword evidence="3" id="KW-1185">Reference proteome</keyword>
<organism evidence="2 3">
    <name type="scientific">Reticulomyxa filosa</name>
    <dbReference type="NCBI Taxonomy" id="46433"/>
    <lineage>
        <taxon>Eukaryota</taxon>
        <taxon>Sar</taxon>
        <taxon>Rhizaria</taxon>
        <taxon>Retaria</taxon>
        <taxon>Foraminifera</taxon>
        <taxon>Monothalamids</taxon>
        <taxon>Reticulomyxidae</taxon>
        <taxon>Reticulomyxa</taxon>
    </lineage>
</organism>
<dbReference type="InterPro" id="IPR015943">
    <property type="entry name" value="WD40/YVTN_repeat-like_dom_sf"/>
</dbReference>
<dbReference type="Gene3D" id="2.130.10.10">
    <property type="entry name" value="YVTN repeat-like/Quinoprotein amine dehydrogenase"/>
    <property type="match status" value="1"/>
</dbReference>
<reference evidence="2 3" key="1">
    <citation type="journal article" date="2013" name="Curr. Biol.">
        <title>The Genome of the Foraminiferan Reticulomyxa filosa.</title>
        <authorList>
            <person name="Glockner G."/>
            <person name="Hulsmann N."/>
            <person name="Schleicher M."/>
            <person name="Noegel A.A."/>
            <person name="Eichinger L."/>
            <person name="Gallinger C."/>
            <person name="Pawlowski J."/>
            <person name="Sierra R."/>
            <person name="Euteneuer U."/>
            <person name="Pillet L."/>
            <person name="Moustafa A."/>
            <person name="Platzer M."/>
            <person name="Groth M."/>
            <person name="Szafranski K."/>
            <person name="Schliwa M."/>
        </authorList>
    </citation>
    <scope>NUCLEOTIDE SEQUENCE [LARGE SCALE GENOMIC DNA]</scope>
</reference>
<dbReference type="Proteomes" id="UP000023152">
    <property type="component" value="Unassembled WGS sequence"/>
</dbReference>
<dbReference type="SUPFAM" id="SSF50978">
    <property type="entry name" value="WD40 repeat-like"/>
    <property type="match status" value="1"/>
</dbReference>
<evidence type="ECO:0000313" key="3">
    <source>
        <dbReference type="Proteomes" id="UP000023152"/>
    </source>
</evidence>
<evidence type="ECO:0008006" key="4">
    <source>
        <dbReference type="Google" id="ProtNLM"/>
    </source>
</evidence>
<proteinExistence type="predicted"/>
<dbReference type="EMBL" id="ASPP01022671">
    <property type="protein sequence ID" value="ETO11186.1"/>
    <property type="molecule type" value="Genomic_DNA"/>
</dbReference>
<comment type="caution">
    <text evidence="2">The sequence shown here is derived from an EMBL/GenBank/DDBJ whole genome shotgun (WGS) entry which is preliminary data.</text>
</comment>
<dbReference type="AlphaFoldDB" id="X6MBY0"/>
<evidence type="ECO:0000313" key="2">
    <source>
        <dbReference type="EMBL" id="ETO11186.1"/>
    </source>
</evidence>
<name>X6MBY0_RETFI</name>
<protein>
    <recommendedName>
        <fullName evidence="4">WD-40 repeat protein</fullName>
    </recommendedName>
</protein>
<feature type="repeat" description="WD" evidence="1">
    <location>
        <begin position="36"/>
        <end position="61"/>
    </location>
</feature>
<accession>X6MBY0</accession>
<dbReference type="InterPro" id="IPR036322">
    <property type="entry name" value="WD40_repeat_dom_sf"/>
</dbReference>
<gene>
    <name evidence="2" type="ORF">RFI_26190</name>
</gene>